<feature type="region of interest" description="Disordered" evidence="1">
    <location>
        <begin position="557"/>
        <end position="577"/>
    </location>
</feature>
<accession>A0A7L7L7I2</accession>
<proteinExistence type="predicted"/>
<reference evidence="3 4" key="2">
    <citation type="submission" date="2020-08" db="EMBL/GenBank/DDBJ databases">
        <title>Adhaeribacter dokdonensis sp. nov., isolated from the rhizosphere of Elymus tsukushiensis, a plant native to the Dokdo Islands, Republic of Korea.</title>
        <authorList>
            <person name="Ghim S.Y."/>
        </authorList>
    </citation>
    <scope>NUCLEOTIDE SEQUENCE [LARGE SCALE GENOMIC DNA]</scope>
    <source>
        <strain evidence="3 4">KUDC8001</strain>
    </source>
</reference>
<sequence>MIMPYRSKSISSLPLSAGWTAIMLLFWLLVTFSTQGQGKLWQNNFGGSKEDNLNSMQRTSDGGYILAGSSNSLLSGDKTEARRGDYDYWVVKLDANRNKVWDKTLGGEKADWLTSVHQTSDGGYILGGYSWSGKGGDKSEAKKGELDENGNPTSDYWVVKLKANGTKAWDRSFGGDNDDRLVSLQQTSDGGYILGGYSYSGKSGDKTEASRGMYDYWIVKLNANGTKAWDKTIGGVSSDVLTSMQQTSDGGYILGGKSGSGTSGDKSENPRGKCNQGYCLDDYWIVKLQADGRKVWDKTIGGYGADRLNSLQQTQDGGYLLGGTSWSGIGGDKSEPSKNDDYWIVKLQADGHKIWDKTIGEASDQGLFSAQQTSDGGYILAGSWMVKLDANRNKVWDTNISDNGQYSLTSLQLTSDGEYLLGGRSWSNTNMSEYWLAKLDNSSRLNQSITFSPIPDKTFGSEPFAITAQASSGLPITFRVISGNAAVKGNIVTITGVGEVIIEALQAGNATYIPATAKQTFFVPPTKKLWDITMGGNKPDKLTAMVPTPDGGYLVGGSSLSGKTGEKSEDAKGTPNEQGYYPSDFWLVKLDSQGKKMWDKAYGGDEADHLAVILPTPNGGYLLGGSSVSGKSGDKSQPGMGNTDFWLVKINATGQKLWDKTYGGSAADNLTSLLVTPDGGYLLGGSSYSGKSGDKSQASQGSGDYWLIKVDAEGRKVWDKSFGGSETDNLTAIVGAPKGGGYLIGGSSASEKSGDKSEVSRGLEDYWIVRLKEDGTKLWDKTLGGVKERYKWGDCPYEDPTQCVTELGKSILTALLATPDGGYLLGGYSSAEYGAEKTEDNQDVHDDNYYFDSEDYWVVKINSTGTKVWDKIYNGPVDCTLASIIPTPDGDYLLAGTSGAGYFEPGAEDYWLVKIDGEGTKKWDRTHGSLDTDELTAIVPTPDGSYLLAGSSAGGIGGNKTEASRDFNSQYALDKRDFWLVKVKEELPLTAQWDMRYGGSSNDGFSTIIKTSDGSYLSGGYSTSGVSGDKSQSSRGKNDYWIVKSDKNGKKEWDKRYGGSGDDYLNHIIPTKDGGYLLAGSSLSGKGGDKTEASHGDRDYWLVKIDKQGTKEWDKSYGGSGIDELKKVLQLSTGEYILAGNSNSPVSGDKTKASQGKHDFWLVKISSTGKKLWDQRYGGSLDEVLASIVQTANDGFLLGGSSWSSKSGNKTELSRGKSDFWLVQVDKNGNQLWDKTYGGTGQDEAYSVGKSGGTYFLAGQSDSPAGLDKTRDSQGGLDYWLLKVSSNGEKVWDKRYGGSKDDELRASIPTQDGGYLLAGKSFSNKSGNKRQDSQGSSDYWIVKANKEGQYEWSKTFGGSRAEELRAVIQTQEGGFLLGGKSESGVSGDRTQPSEGGTDYWLVKVATEKISIITEKEAIVMAEPVKETELSPITAYPNPGKDQVIISFTLPKSQTTTVKIYDSHGRSITTLFQGVAKAKQTYKLQWQADHQPAGMYLLQLHTSERTRFTKLLLVR</sequence>
<dbReference type="Proteomes" id="UP000514509">
    <property type="component" value="Chromosome"/>
</dbReference>
<evidence type="ECO:0000259" key="2">
    <source>
        <dbReference type="Pfam" id="PF18962"/>
    </source>
</evidence>
<evidence type="ECO:0000313" key="3">
    <source>
        <dbReference type="EMBL" id="QMU28786.1"/>
    </source>
</evidence>
<dbReference type="KEGG" id="add:HUW48_12395"/>
<evidence type="ECO:0000256" key="1">
    <source>
        <dbReference type="SAM" id="MobiDB-lite"/>
    </source>
</evidence>
<dbReference type="RefSeq" id="WP_182415968.1">
    <property type="nucleotide sequence ID" value="NZ_CP055153.1"/>
</dbReference>
<dbReference type="EMBL" id="CP055153">
    <property type="protein sequence ID" value="QMU28786.1"/>
    <property type="molecule type" value="Genomic_DNA"/>
</dbReference>
<reference evidence="3 4" key="1">
    <citation type="submission" date="2020-06" db="EMBL/GenBank/DDBJ databases">
        <authorList>
            <person name="Hwang Y.J."/>
        </authorList>
    </citation>
    <scope>NUCLEOTIDE SEQUENCE [LARGE SCALE GENOMIC DNA]</scope>
    <source>
        <strain evidence="3 4">KUDC8001</strain>
    </source>
</reference>
<dbReference type="SUPFAM" id="SSF50998">
    <property type="entry name" value="Quinoprotein alcohol dehydrogenase-like"/>
    <property type="match status" value="1"/>
</dbReference>
<feature type="domain" description="Secretion system C-terminal sorting" evidence="2">
    <location>
        <begin position="1435"/>
        <end position="1510"/>
    </location>
</feature>
<dbReference type="InterPro" id="IPR011047">
    <property type="entry name" value="Quinoprotein_ADH-like_sf"/>
</dbReference>
<name>A0A7L7L7I2_9BACT</name>
<organism evidence="3 4">
    <name type="scientific">Adhaeribacter radiodurans</name>
    <dbReference type="NCBI Taxonomy" id="2745197"/>
    <lineage>
        <taxon>Bacteria</taxon>
        <taxon>Pseudomonadati</taxon>
        <taxon>Bacteroidota</taxon>
        <taxon>Cytophagia</taxon>
        <taxon>Cytophagales</taxon>
        <taxon>Hymenobacteraceae</taxon>
        <taxon>Adhaeribacter</taxon>
    </lineage>
</organism>
<gene>
    <name evidence="3" type="ORF">HUW48_12395</name>
</gene>
<dbReference type="Gene3D" id="2.60.40.4070">
    <property type="match status" value="1"/>
</dbReference>
<dbReference type="PANTHER" id="PTHR42754">
    <property type="entry name" value="ENDOGLUCANASE"/>
    <property type="match status" value="1"/>
</dbReference>
<evidence type="ECO:0000313" key="4">
    <source>
        <dbReference type="Proteomes" id="UP000514509"/>
    </source>
</evidence>
<keyword evidence="4" id="KW-1185">Reference proteome</keyword>
<dbReference type="NCBIfam" id="TIGR04183">
    <property type="entry name" value="Por_Secre_tail"/>
    <property type="match status" value="1"/>
</dbReference>
<protein>
    <submittedName>
        <fullName evidence="3">T9SS type A sorting domain-containing protein</fullName>
    </submittedName>
</protein>
<dbReference type="PANTHER" id="PTHR42754:SF1">
    <property type="entry name" value="LIPOPROTEIN"/>
    <property type="match status" value="1"/>
</dbReference>
<dbReference type="Pfam" id="PF18962">
    <property type="entry name" value="Por_Secre_tail"/>
    <property type="match status" value="1"/>
</dbReference>
<dbReference type="InterPro" id="IPR026444">
    <property type="entry name" value="Secre_tail"/>
</dbReference>